<reference evidence="2" key="1">
    <citation type="journal article" date="2019" name="Int. J. Syst. Evol. Microbiol.">
        <title>The Global Catalogue of Microorganisms (GCM) 10K type strain sequencing project: providing services to taxonomists for standard genome sequencing and annotation.</title>
        <authorList>
            <consortium name="The Broad Institute Genomics Platform"/>
            <consortium name="The Broad Institute Genome Sequencing Center for Infectious Disease"/>
            <person name="Wu L."/>
            <person name="Ma J."/>
        </authorList>
    </citation>
    <scope>NUCLEOTIDE SEQUENCE [LARGE SCALE GENOMIC DNA]</scope>
    <source>
        <strain evidence="2">CGMCC 1.8957</strain>
    </source>
</reference>
<comment type="caution">
    <text evidence="1">The sequence shown here is derived from an EMBL/GenBank/DDBJ whole genome shotgun (WGS) entry which is preliminary data.</text>
</comment>
<accession>A0ABQ3LLB0</accession>
<dbReference type="EMBL" id="BNAQ01000003">
    <property type="protein sequence ID" value="GHH19490.1"/>
    <property type="molecule type" value="Genomic_DNA"/>
</dbReference>
<evidence type="ECO:0000313" key="1">
    <source>
        <dbReference type="EMBL" id="GHH19490.1"/>
    </source>
</evidence>
<proteinExistence type="predicted"/>
<dbReference type="Proteomes" id="UP000652430">
    <property type="component" value="Unassembled WGS sequence"/>
</dbReference>
<keyword evidence="2" id="KW-1185">Reference proteome</keyword>
<organism evidence="1 2">
    <name type="scientific">Sphingomonas glacialis</name>
    <dbReference type="NCBI Taxonomy" id="658225"/>
    <lineage>
        <taxon>Bacteria</taxon>
        <taxon>Pseudomonadati</taxon>
        <taxon>Pseudomonadota</taxon>
        <taxon>Alphaproteobacteria</taxon>
        <taxon>Sphingomonadales</taxon>
        <taxon>Sphingomonadaceae</taxon>
        <taxon>Sphingomonas</taxon>
    </lineage>
</organism>
<name>A0ABQ3LLB0_9SPHN</name>
<protein>
    <submittedName>
        <fullName evidence="1">Uncharacterized protein</fullName>
    </submittedName>
</protein>
<sequence length="76" mass="7453">MDVKDFAPEMRPGGHLGDTVGGVELVVAGIAVGLQEAGEAAGLGSWMGAGAILVEVIPDQRRTGGAGAAVVDDIGP</sequence>
<evidence type="ECO:0000313" key="2">
    <source>
        <dbReference type="Proteomes" id="UP000652430"/>
    </source>
</evidence>
<gene>
    <name evidence="1" type="ORF">GCM10008023_26670</name>
</gene>